<comment type="caution">
    <text evidence="4">The sequence shown here is derived from an EMBL/GenBank/DDBJ whole genome shotgun (WGS) entry which is preliminary data.</text>
</comment>
<dbReference type="OrthoDB" id="71437at2759"/>
<dbReference type="Proteomes" id="UP000187209">
    <property type="component" value="Unassembled WGS sequence"/>
</dbReference>
<keyword evidence="5" id="KW-1185">Reference proteome</keyword>
<dbReference type="SUPFAM" id="SSF50998">
    <property type="entry name" value="Quinoprotein alcohol dehydrogenase-like"/>
    <property type="match status" value="1"/>
</dbReference>
<evidence type="ECO:0000256" key="2">
    <source>
        <dbReference type="ARBA" id="ARBA00022737"/>
    </source>
</evidence>
<evidence type="ECO:0000313" key="5">
    <source>
        <dbReference type="Proteomes" id="UP000187209"/>
    </source>
</evidence>
<feature type="repeat" description="WD" evidence="3">
    <location>
        <begin position="287"/>
        <end position="328"/>
    </location>
</feature>
<evidence type="ECO:0000313" key="4">
    <source>
        <dbReference type="EMBL" id="OMJ93193.1"/>
    </source>
</evidence>
<gene>
    <name evidence="4" type="ORF">SteCoe_3890</name>
</gene>
<dbReference type="AlphaFoldDB" id="A0A1R2CW36"/>
<feature type="repeat" description="WD" evidence="3">
    <location>
        <begin position="413"/>
        <end position="447"/>
    </location>
</feature>
<dbReference type="PROSITE" id="PS50082">
    <property type="entry name" value="WD_REPEATS_2"/>
    <property type="match status" value="4"/>
</dbReference>
<dbReference type="InterPro" id="IPR015943">
    <property type="entry name" value="WD40/YVTN_repeat-like_dom_sf"/>
</dbReference>
<sequence>MEKCLYCNEQFEQEDDEEGEEYFENDLFYFEPVKDNSHFYLRPKDRFIANEGVKKRLRILKHSQSYLETLPKNPPEFEDFIISNINEIEKTYNELLSLLSKKIYSNSEISLLSHICHSELFFRRFDETLIDPIDFISEPFIFERLSPKNSKADLESISDNHNIYINTHESLVSGACITTDNQFLFTTGEYYMIMWDLSSKTIIHAFEYNVNPEPVIVTNDSSLVISGSADDFIRIWDINTKDLISELEDSYPMSLGVTKNNKILIEGSTSGNLIFWNLETFTRDFELVTNCSTIQSLVLSSDNKMILTGSDCGNVKLWDLFNKQEIRLVENQKYRVFAVAITNDCRYVLSGSGEGPLRIFDLKENRNSAILEGHDGNILSIKLYNDDKNAITCGTDFAVKVWDIFNGLCLSVLIGHKGSVLSLAVSYDGKYCVSGGNDSVIFVWKLDCFKVENEIFCYGKCKKGWLGRDNNILYCYYSKYGINVWDLEESKKIMNVSKCKLRPYSVCETENRKYFVVASKDHIFYTYRFRR</sequence>
<dbReference type="SMART" id="SM00320">
    <property type="entry name" value="WD40"/>
    <property type="match status" value="7"/>
</dbReference>
<dbReference type="CDD" id="cd00200">
    <property type="entry name" value="WD40"/>
    <property type="match status" value="1"/>
</dbReference>
<keyword evidence="2" id="KW-0677">Repeat</keyword>
<keyword evidence="1 3" id="KW-0853">WD repeat</keyword>
<evidence type="ECO:0000256" key="1">
    <source>
        <dbReference type="ARBA" id="ARBA00022574"/>
    </source>
</evidence>
<dbReference type="PANTHER" id="PTHR22847:SF637">
    <property type="entry name" value="WD REPEAT DOMAIN 5B"/>
    <property type="match status" value="1"/>
</dbReference>
<dbReference type="PANTHER" id="PTHR22847">
    <property type="entry name" value="WD40 REPEAT PROTEIN"/>
    <property type="match status" value="1"/>
</dbReference>
<proteinExistence type="predicted"/>
<name>A0A1R2CW36_9CILI</name>
<dbReference type="PROSITE" id="PS00678">
    <property type="entry name" value="WD_REPEATS_1"/>
    <property type="match status" value="2"/>
</dbReference>
<feature type="repeat" description="WD" evidence="3">
    <location>
        <begin position="371"/>
        <end position="412"/>
    </location>
</feature>
<dbReference type="GO" id="GO:1990234">
    <property type="term" value="C:transferase complex"/>
    <property type="evidence" value="ECO:0007669"/>
    <property type="project" value="UniProtKB-ARBA"/>
</dbReference>
<dbReference type="InterPro" id="IPR019775">
    <property type="entry name" value="WD40_repeat_CS"/>
</dbReference>
<reference evidence="4 5" key="1">
    <citation type="submission" date="2016-11" db="EMBL/GenBank/DDBJ databases">
        <title>The macronuclear genome of Stentor coeruleus: a giant cell with tiny introns.</title>
        <authorList>
            <person name="Slabodnick M."/>
            <person name="Ruby J.G."/>
            <person name="Reiff S.B."/>
            <person name="Swart E.C."/>
            <person name="Gosai S."/>
            <person name="Prabakaran S."/>
            <person name="Witkowska E."/>
            <person name="Larue G.E."/>
            <person name="Fisher S."/>
            <person name="Freeman R.M."/>
            <person name="Gunawardena J."/>
            <person name="Chu W."/>
            <person name="Stover N.A."/>
            <person name="Gregory B.D."/>
            <person name="Nowacki M."/>
            <person name="Derisi J."/>
            <person name="Roy S.W."/>
            <person name="Marshall W.F."/>
            <person name="Sood P."/>
        </authorList>
    </citation>
    <scope>NUCLEOTIDE SEQUENCE [LARGE SCALE GENOMIC DNA]</scope>
    <source>
        <strain evidence="4">WM001</strain>
    </source>
</reference>
<dbReference type="InterPro" id="IPR011047">
    <property type="entry name" value="Quinoprotein_ADH-like_sf"/>
</dbReference>
<dbReference type="InterPro" id="IPR001680">
    <property type="entry name" value="WD40_rpt"/>
</dbReference>
<accession>A0A1R2CW36</accession>
<dbReference type="InterPro" id="IPR020472">
    <property type="entry name" value="WD40_PAC1"/>
</dbReference>
<evidence type="ECO:0000256" key="3">
    <source>
        <dbReference type="PROSITE-ProRule" id="PRU00221"/>
    </source>
</evidence>
<dbReference type="PRINTS" id="PR00320">
    <property type="entry name" value="GPROTEINBRPT"/>
</dbReference>
<feature type="repeat" description="WD" evidence="3">
    <location>
        <begin position="220"/>
        <end position="246"/>
    </location>
</feature>
<dbReference type="Gene3D" id="2.130.10.10">
    <property type="entry name" value="YVTN repeat-like/Quinoprotein amine dehydrogenase"/>
    <property type="match status" value="2"/>
</dbReference>
<organism evidence="4 5">
    <name type="scientific">Stentor coeruleus</name>
    <dbReference type="NCBI Taxonomy" id="5963"/>
    <lineage>
        <taxon>Eukaryota</taxon>
        <taxon>Sar</taxon>
        <taxon>Alveolata</taxon>
        <taxon>Ciliophora</taxon>
        <taxon>Postciliodesmatophora</taxon>
        <taxon>Heterotrichea</taxon>
        <taxon>Heterotrichida</taxon>
        <taxon>Stentoridae</taxon>
        <taxon>Stentor</taxon>
    </lineage>
</organism>
<protein>
    <submittedName>
        <fullName evidence="4">Uncharacterized protein</fullName>
    </submittedName>
</protein>
<dbReference type="PROSITE" id="PS50294">
    <property type="entry name" value="WD_REPEATS_REGION"/>
    <property type="match status" value="2"/>
</dbReference>
<dbReference type="Pfam" id="PF00400">
    <property type="entry name" value="WD40"/>
    <property type="match status" value="4"/>
</dbReference>
<dbReference type="EMBL" id="MPUH01000047">
    <property type="protein sequence ID" value="OMJ93193.1"/>
    <property type="molecule type" value="Genomic_DNA"/>
</dbReference>